<sequence>FVLEGLQLLFYCECLLLAEYVECVVPLLLVTYKEILRQLPNAIYYPDGVGIWGTSAIANTLAFAALEAGSLLLLLYFLQRKFVFSPLYQLAFVLETQMYVIQASLFLQIVVQLQYELAHLGKWCPYLHLR</sequence>
<proteinExistence type="predicted"/>
<dbReference type="EMBL" id="JH159154">
    <property type="protein sequence ID" value="EGZ17575.1"/>
    <property type="molecule type" value="Genomic_DNA"/>
</dbReference>
<feature type="non-terminal residue" evidence="3">
    <location>
        <position position="1"/>
    </location>
</feature>
<evidence type="ECO:0000256" key="2">
    <source>
        <dbReference type="SAM" id="SignalP"/>
    </source>
</evidence>
<reference evidence="3 4" key="1">
    <citation type="journal article" date="2006" name="Science">
        <title>Phytophthora genome sequences uncover evolutionary origins and mechanisms of pathogenesis.</title>
        <authorList>
            <person name="Tyler B.M."/>
            <person name="Tripathy S."/>
            <person name="Zhang X."/>
            <person name="Dehal P."/>
            <person name="Jiang R.H."/>
            <person name="Aerts A."/>
            <person name="Arredondo F.D."/>
            <person name="Baxter L."/>
            <person name="Bensasson D."/>
            <person name="Beynon J.L."/>
            <person name="Chapman J."/>
            <person name="Damasceno C.M."/>
            <person name="Dorrance A.E."/>
            <person name="Dou D."/>
            <person name="Dickerman A.W."/>
            <person name="Dubchak I.L."/>
            <person name="Garbelotto M."/>
            <person name="Gijzen M."/>
            <person name="Gordon S.G."/>
            <person name="Govers F."/>
            <person name="Grunwald N.J."/>
            <person name="Huang W."/>
            <person name="Ivors K.L."/>
            <person name="Jones R.W."/>
            <person name="Kamoun S."/>
            <person name="Krampis K."/>
            <person name="Lamour K.H."/>
            <person name="Lee M.K."/>
            <person name="McDonald W.H."/>
            <person name="Medina M."/>
            <person name="Meijer H.J."/>
            <person name="Nordberg E.K."/>
            <person name="Maclean D.J."/>
            <person name="Ospina-Giraldo M.D."/>
            <person name="Morris P.F."/>
            <person name="Phuntumart V."/>
            <person name="Putnam N.H."/>
            <person name="Rash S."/>
            <person name="Rose J.K."/>
            <person name="Sakihama Y."/>
            <person name="Salamov A.A."/>
            <person name="Savidor A."/>
            <person name="Scheuring C.F."/>
            <person name="Smith B.M."/>
            <person name="Sobral B.W."/>
            <person name="Terry A."/>
            <person name="Torto-Alalibo T.A."/>
            <person name="Win J."/>
            <person name="Xu Z."/>
            <person name="Zhang H."/>
            <person name="Grigoriev I.V."/>
            <person name="Rokhsar D.S."/>
            <person name="Boore J.L."/>
        </authorList>
    </citation>
    <scope>NUCLEOTIDE SEQUENCE [LARGE SCALE GENOMIC DNA]</scope>
    <source>
        <strain evidence="3 4">P6497</strain>
    </source>
</reference>
<accession>G4ZGS6</accession>
<evidence type="ECO:0000256" key="1">
    <source>
        <dbReference type="SAM" id="Phobius"/>
    </source>
</evidence>
<evidence type="ECO:0000313" key="3">
    <source>
        <dbReference type="EMBL" id="EGZ17575.1"/>
    </source>
</evidence>
<feature type="signal peptide" evidence="2">
    <location>
        <begin position="1"/>
        <end position="23"/>
    </location>
</feature>
<keyword evidence="2" id="KW-0732">Signal</keyword>
<gene>
    <name evidence="3" type="ORF">PHYSODRAFT_498872</name>
</gene>
<dbReference type="InParanoid" id="G4ZGS6"/>
<feature type="transmembrane region" description="Helical" evidence="1">
    <location>
        <begin position="56"/>
        <end position="78"/>
    </location>
</feature>
<keyword evidence="1" id="KW-0472">Membrane</keyword>
<evidence type="ECO:0000313" key="4">
    <source>
        <dbReference type="Proteomes" id="UP000002640"/>
    </source>
</evidence>
<keyword evidence="4" id="KW-1185">Reference proteome</keyword>
<keyword evidence="1" id="KW-1133">Transmembrane helix</keyword>
<name>G4ZGS6_PHYSP</name>
<dbReference type="Proteomes" id="UP000002640">
    <property type="component" value="Unassembled WGS sequence"/>
</dbReference>
<dbReference type="KEGG" id="psoj:PHYSODRAFT_498872"/>
<feature type="transmembrane region" description="Helical" evidence="1">
    <location>
        <begin position="90"/>
        <end position="111"/>
    </location>
</feature>
<dbReference type="AlphaFoldDB" id="G4ZGS6"/>
<dbReference type="GeneID" id="20657615"/>
<organism evidence="3 4">
    <name type="scientific">Phytophthora sojae (strain P6497)</name>
    <name type="common">Soybean stem and root rot agent</name>
    <name type="synonym">Phytophthora megasperma f. sp. glycines</name>
    <dbReference type="NCBI Taxonomy" id="1094619"/>
    <lineage>
        <taxon>Eukaryota</taxon>
        <taxon>Sar</taxon>
        <taxon>Stramenopiles</taxon>
        <taxon>Oomycota</taxon>
        <taxon>Peronosporomycetes</taxon>
        <taxon>Peronosporales</taxon>
        <taxon>Peronosporaceae</taxon>
        <taxon>Phytophthora</taxon>
    </lineage>
</organism>
<dbReference type="RefSeq" id="XP_009526633.1">
    <property type="nucleotide sequence ID" value="XM_009528338.1"/>
</dbReference>
<feature type="chain" id="PRO_5003472459" evidence="2">
    <location>
        <begin position="24"/>
        <end position="130"/>
    </location>
</feature>
<protein>
    <submittedName>
        <fullName evidence="3">Uncharacterized protein</fullName>
    </submittedName>
</protein>
<dbReference type="OMA" id="YCECLLL"/>
<keyword evidence="1" id="KW-0812">Transmembrane</keyword>